<feature type="compositionally biased region" description="Basic and acidic residues" evidence="1">
    <location>
        <begin position="186"/>
        <end position="198"/>
    </location>
</feature>
<name>A0A9W4SME1_9GLOM</name>
<dbReference type="EMBL" id="CAMKVN010000920">
    <property type="protein sequence ID" value="CAI2172287.1"/>
    <property type="molecule type" value="Genomic_DNA"/>
</dbReference>
<comment type="caution">
    <text evidence="2">The sequence shown here is derived from an EMBL/GenBank/DDBJ whole genome shotgun (WGS) entry which is preliminary data.</text>
</comment>
<feature type="compositionally biased region" description="Polar residues" evidence="1">
    <location>
        <begin position="131"/>
        <end position="157"/>
    </location>
</feature>
<sequence length="506" mass="59364">MSHDNTGLQLELQIRVLNNLLEIAKREDVIIFATIQRIQKESIKVLSENIIIKHKQPLEKFGRFWYFLTIYSLKGNSYTSITEKAFKKARENKDNSVEIETSINSATNSRLASKKSSRRSSKASKMPKSNILVNTSSHDQSLPPKNNNNDPFQNPSENELKWLNLSRSDKAVKNYSGNRLEIHEELANQRSNNIEDKRRRNNTPPLPSDTGNELLNQLLLGFTNVLNTHTEYVKEFHKNDFEYEENQEYINELLKNDELIEYWHVFQGNVTLCLIYNFDDVDYHSHMITKKKIQKLQQILKQHAKNGDIKMFCYKCQKKDHHQQDCLFTFCSRCHKWIDYNYHKCLSNDSINIFQLIKKSKTPTYVMNLIYNDAGEEWKLQDAYFAEAEVFEKRINVMINTGAVRCIITKRFLDLVNKEIEASTKNNEKYSFCQKLYEDLEDYRVAKAQIEEDDELIEITKGKDTSIRSLTNIQRMQLQQLLTKNKDLFANNKSELTQTNVAQHSI</sequence>
<dbReference type="Proteomes" id="UP001153678">
    <property type="component" value="Unassembled WGS sequence"/>
</dbReference>
<accession>A0A9W4SME1</accession>
<proteinExistence type="predicted"/>
<organism evidence="2 3">
    <name type="scientific">Funneliformis geosporum</name>
    <dbReference type="NCBI Taxonomy" id="1117311"/>
    <lineage>
        <taxon>Eukaryota</taxon>
        <taxon>Fungi</taxon>
        <taxon>Fungi incertae sedis</taxon>
        <taxon>Mucoromycota</taxon>
        <taxon>Glomeromycotina</taxon>
        <taxon>Glomeromycetes</taxon>
        <taxon>Glomerales</taxon>
        <taxon>Glomeraceae</taxon>
        <taxon>Funneliformis</taxon>
    </lineage>
</organism>
<gene>
    <name evidence="2" type="ORF">FWILDA_LOCUS5503</name>
</gene>
<evidence type="ECO:0000313" key="2">
    <source>
        <dbReference type="EMBL" id="CAI2172287.1"/>
    </source>
</evidence>
<protein>
    <submittedName>
        <fullName evidence="2">17013_t:CDS:1</fullName>
    </submittedName>
</protein>
<reference evidence="2" key="1">
    <citation type="submission" date="2022-08" db="EMBL/GenBank/DDBJ databases">
        <authorList>
            <person name="Kallberg Y."/>
            <person name="Tangrot J."/>
            <person name="Rosling A."/>
        </authorList>
    </citation>
    <scope>NUCLEOTIDE SEQUENCE</scope>
    <source>
        <strain evidence="2">Wild A</strain>
    </source>
</reference>
<feature type="compositionally biased region" description="Polar residues" evidence="1">
    <location>
        <begin position="98"/>
        <end position="108"/>
    </location>
</feature>
<dbReference type="CDD" id="cd15489">
    <property type="entry name" value="PHD_SF"/>
    <property type="match status" value="1"/>
</dbReference>
<feature type="non-terminal residue" evidence="2">
    <location>
        <position position="1"/>
    </location>
</feature>
<keyword evidence="3" id="KW-1185">Reference proteome</keyword>
<evidence type="ECO:0000256" key="1">
    <source>
        <dbReference type="SAM" id="MobiDB-lite"/>
    </source>
</evidence>
<evidence type="ECO:0000313" key="3">
    <source>
        <dbReference type="Proteomes" id="UP001153678"/>
    </source>
</evidence>
<feature type="region of interest" description="Disordered" evidence="1">
    <location>
        <begin position="90"/>
        <end position="157"/>
    </location>
</feature>
<dbReference type="AlphaFoldDB" id="A0A9W4SME1"/>
<feature type="region of interest" description="Disordered" evidence="1">
    <location>
        <begin position="186"/>
        <end position="210"/>
    </location>
</feature>
<feature type="compositionally biased region" description="Basic residues" evidence="1">
    <location>
        <begin position="112"/>
        <end position="122"/>
    </location>
</feature>